<evidence type="ECO:0000313" key="2">
    <source>
        <dbReference type="Proteomes" id="UP000001422"/>
    </source>
</evidence>
<proteinExistence type="predicted"/>
<dbReference type="RefSeq" id="WP_011128793.1">
    <property type="nucleotide sequence ID" value="NC_005070.1"/>
</dbReference>
<dbReference type="PANTHER" id="PTHR34573:SF1">
    <property type="entry name" value="VITAMIN K EPOXIDE REDUCTASE DOMAIN-CONTAINING PROTEIN"/>
    <property type="match status" value="1"/>
</dbReference>
<dbReference type="Gene3D" id="3.40.30.10">
    <property type="entry name" value="Glutaredoxin"/>
    <property type="match status" value="1"/>
</dbReference>
<dbReference type="Proteomes" id="UP000001422">
    <property type="component" value="Chromosome"/>
</dbReference>
<dbReference type="InterPro" id="IPR036249">
    <property type="entry name" value="Thioredoxin-like_sf"/>
</dbReference>
<keyword evidence="2" id="KW-1185">Reference proteome</keyword>
<name>Q7U4X8_PARMW</name>
<dbReference type="SUPFAM" id="SSF52833">
    <property type="entry name" value="Thioredoxin-like"/>
    <property type="match status" value="1"/>
</dbReference>
<gene>
    <name evidence="1" type="ordered locus">SYNW1935</name>
</gene>
<protein>
    <recommendedName>
        <fullName evidence="3">Vitamin K epoxide reductase</fullName>
    </recommendedName>
</protein>
<accession>Q7U4X8</accession>
<organism evidence="1 2">
    <name type="scientific">Parasynechococcus marenigrum (strain WH8102)</name>
    <dbReference type="NCBI Taxonomy" id="84588"/>
    <lineage>
        <taxon>Bacteria</taxon>
        <taxon>Bacillati</taxon>
        <taxon>Cyanobacteriota</taxon>
        <taxon>Cyanophyceae</taxon>
        <taxon>Synechococcales</taxon>
        <taxon>Prochlorococcaceae</taxon>
        <taxon>Parasynechococcus</taxon>
        <taxon>Parasynechococcus marenigrum</taxon>
    </lineage>
</organism>
<sequence length="134" mass="14590">MRWSPAGSVAVIALGLGVLSPPVLAQAWSGNIKQPQQASTAKALNLSEHLSRIGARFFGAWTCPACVRQMELFGKQAAVLVPYVECRMPEQRPNEAAACREAEVRAYPTWLLPDGQRKEGVQSIDALSRWSGLD</sequence>
<dbReference type="HOGENOM" id="CLU_137937_0_0_3"/>
<reference evidence="1 2" key="1">
    <citation type="journal article" date="2003" name="Nature">
        <title>The genome of a motile marine Synechococcus.</title>
        <authorList>
            <person name="Palenik B."/>
            <person name="Brahamsha B."/>
            <person name="Larimer F."/>
            <person name="Land M."/>
            <person name="Hauser L."/>
            <person name="Chain P."/>
            <person name="Lamerdin J."/>
            <person name="Regala W."/>
            <person name="Allen E.A."/>
            <person name="McCarren J."/>
            <person name="Paulsen I."/>
            <person name="Dufresne A."/>
            <person name="Partensky F."/>
            <person name="Webb E."/>
            <person name="Waterbury J."/>
        </authorList>
    </citation>
    <scope>NUCLEOTIDE SEQUENCE [LARGE SCALE GENOMIC DNA]</scope>
    <source>
        <strain evidence="1 2">WH8102</strain>
    </source>
</reference>
<dbReference type="KEGG" id="syw:SYNW1935"/>
<evidence type="ECO:0000313" key="1">
    <source>
        <dbReference type="EMBL" id="CAE08450.1"/>
    </source>
</evidence>
<dbReference type="PANTHER" id="PTHR34573">
    <property type="entry name" value="VKC DOMAIN-CONTAINING PROTEIN"/>
    <property type="match status" value="1"/>
</dbReference>
<evidence type="ECO:0008006" key="3">
    <source>
        <dbReference type="Google" id="ProtNLM"/>
    </source>
</evidence>
<dbReference type="AlphaFoldDB" id="Q7U4X8"/>
<dbReference type="STRING" id="84588.SYNW1935"/>
<dbReference type="EMBL" id="BX569694">
    <property type="protein sequence ID" value="CAE08450.1"/>
    <property type="molecule type" value="Genomic_DNA"/>
</dbReference>
<dbReference type="eggNOG" id="COG0526">
    <property type="taxonomic scope" value="Bacteria"/>
</dbReference>